<keyword evidence="1" id="KW-0175">Coiled coil</keyword>
<evidence type="ECO:0000256" key="2">
    <source>
        <dbReference type="SAM" id="MobiDB-lite"/>
    </source>
</evidence>
<name>A0A1L3JDE4_9SPHN</name>
<feature type="compositionally biased region" description="Polar residues" evidence="2">
    <location>
        <begin position="299"/>
        <end position="310"/>
    </location>
</feature>
<proteinExistence type="predicted"/>
<accession>A0A1L3JDE4</accession>
<feature type="region of interest" description="Disordered" evidence="2">
    <location>
        <begin position="378"/>
        <end position="414"/>
    </location>
</feature>
<evidence type="ECO:0000256" key="1">
    <source>
        <dbReference type="SAM" id="Coils"/>
    </source>
</evidence>
<dbReference type="KEGG" id="sphl:LPB140_10485"/>
<organism evidence="4 5">
    <name type="scientific">Sphingorhabdus lutea</name>
    <dbReference type="NCBI Taxonomy" id="1913578"/>
    <lineage>
        <taxon>Bacteria</taxon>
        <taxon>Pseudomonadati</taxon>
        <taxon>Pseudomonadota</taxon>
        <taxon>Alphaproteobacteria</taxon>
        <taxon>Sphingomonadales</taxon>
        <taxon>Sphingomonadaceae</taxon>
        <taxon>Sphingorhabdus</taxon>
    </lineage>
</organism>
<dbReference type="EMBL" id="CP018154">
    <property type="protein sequence ID" value="APG63144.1"/>
    <property type="molecule type" value="Genomic_DNA"/>
</dbReference>
<dbReference type="InterPro" id="IPR005094">
    <property type="entry name" value="Endonuclease_MobA/VirD2"/>
</dbReference>
<feature type="compositionally biased region" description="Basic and acidic residues" evidence="2">
    <location>
        <begin position="311"/>
        <end position="320"/>
    </location>
</feature>
<dbReference type="RefSeq" id="WP_072559795.1">
    <property type="nucleotide sequence ID" value="NZ_CP018154.1"/>
</dbReference>
<evidence type="ECO:0000313" key="4">
    <source>
        <dbReference type="EMBL" id="APG63144.1"/>
    </source>
</evidence>
<sequence>MILVGNVRGNGQNLARHLMSSENEHVTLHDISGFASDDLGGALKEVEATSKGTKCQKYLYSLSLNPPANAKVGTSDFESAIEQAEKRLGLAGQPRAVVFHEKDDRRHCHVVWSRIDTESMKAIPISFPKLKLKELAKDLYLEHGWDLPKGFINPKFRDPKNFTLAEWQQAKRQGQDPREMKAIFQSCWKQSDDRRSFANGLEEHGLILARGDRRGYVATDIHGEIYAVAKWASIKTKDVRARLGDKNTLPSIENAKKQLADALSPALERLKKQQTEKLDKLSQQQKKMLNSLAKKHSAQRQLQSGMQEQRTVQETRARQERYNKGLRGLFDRLTGTHSQIKKQNAFEAYQSAKRDQKQRDDLIFKQMEQKRAFRLQTQRDLDKFKGVRSQLQTDLERLKASRTSKSNAPRGPER</sequence>
<keyword evidence="5" id="KW-1185">Reference proteome</keyword>
<dbReference type="STRING" id="1913578.LPB140_10485"/>
<gene>
    <name evidence="4" type="ORF">LPB140_10485</name>
</gene>
<evidence type="ECO:0000313" key="5">
    <source>
        <dbReference type="Proteomes" id="UP000242561"/>
    </source>
</evidence>
<dbReference type="Pfam" id="PF03432">
    <property type="entry name" value="Relaxase"/>
    <property type="match status" value="1"/>
</dbReference>
<reference evidence="4 5" key="1">
    <citation type="submission" date="2016-11" db="EMBL/GenBank/DDBJ databases">
        <title>Sphingorhabdus sp. LPB0140, isolated from marine environment.</title>
        <authorList>
            <person name="Kim E."/>
            <person name="Yi H."/>
        </authorList>
    </citation>
    <scope>NUCLEOTIDE SEQUENCE [LARGE SCALE GENOMIC DNA]</scope>
    <source>
        <strain evidence="4 5">LPB0140</strain>
    </source>
</reference>
<dbReference type="Proteomes" id="UP000242561">
    <property type="component" value="Chromosome"/>
</dbReference>
<dbReference type="OrthoDB" id="1826980at2"/>
<protein>
    <recommendedName>
        <fullName evidence="3">MobA/VirD2-like nuclease domain-containing protein</fullName>
    </recommendedName>
</protein>
<feature type="coiled-coil region" evidence="1">
    <location>
        <begin position="264"/>
        <end position="291"/>
    </location>
</feature>
<evidence type="ECO:0000259" key="3">
    <source>
        <dbReference type="Pfam" id="PF03432"/>
    </source>
</evidence>
<feature type="region of interest" description="Disordered" evidence="2">
    <location>
        <begin position="294"/>
        <end position="320"/>
    </location>
</feature>
<feature type="domain" description="MobA/VirD2-like nuclease" evidence="3">
    <location>
        <begin position="23"/>
        <end position="145"/>
    </location>
</feature>
<dbReference type="AlphaFoldDB" id="A0A1L3JDE4"/>